<protein>
    <recommendedName>
        <fullName evidence="3">Serine/threonine-protein phosphatase</fullName>
        <ecNumber evidence="3">3.1.3.16</ecNumber>
    </recommendedName>
</protein>
<feature type="compositionally biased region" description="Polar residues" evidence="4">
    <location>
        <begin position="27"/>
        <end position="38"/>
    </location>
</feature>
<evidence type="ECO:0000256" key="1">
    <source>
        <dbReference type="ARBA" id="ARBA00008294"/>
    </source>
</evidence>
<feature type="region of interest" description="Disordered" evidence="4">
    <location>
        <begin position="1"/>
        <end position="38"/>
    </location>
</feature>
<keyword evidence="8" id="KW-1185">Reference proteome</keyword>
<keyword evidence="3" id="KW-0378">Hydrolase</keyword>
<evidence type="ECO:0000256" key="2">
    <source>
        <dbReference type="ARBA" id="ARBA00022837"/>
    </source>
</evidence>
<evidence type="ECO:0000259" key="5">
    <source>
        <dbReference type="PROSITE" id="PS50222"/>
    </source>
</evidence>
<dbReference type="OrthoDB" id="256429at2759"/>
<evidence type="ECO:0000313" key="6">
    <source>
        <dbReference type="EMBL" id="KAH7641721.1"/>
    </source>
</evidence>
<reference evidence="7" key="1">
    <citation type="submission" date="2013-05" db="EMBL/GenBank/DDBJ databases">
        <authorList>
            <person name="Yim A.K.Y."/>
            <person name="Chan T.F."/>
            <person name="Ji K.M."/>
            <person name="Liu X.Y."/>
            <person name="Zhou J.W."/>
            <person name="Li R.Q."/>
            <person name="Yang K.Y."/>
            <person name="Li J."/>
            <person name="Li M."/>
            <person name="Law P.T.W."/>
            <person name="Wu Y.L."/>
            <person name="Cai Z.L."/>
            <person name="Qin H."/>
            <person name="Bao Y."/>
            <person name="Leung R.K.K."/>
            <person name="Ng P.K.S."/>
            <person name="Zou J."/>
            <person name="Zhong X.J."/>
            <person name="Ran P.X."/>
            <person name="Zhong N.S."/>
            <person name="Liu Z.G."/>
            <person name="Tsui S.K.W."/>
        </authorList>
    </citation>
    <scope>NUCLEOTIDE SEQUENCE</scope>
    <source>
        <strain evidence="7">Derf</strain>
        <tissue evidence="7">Whole organism</tissue>
    </source>
</reference>
<dbReference type="EMBL" id="SDOV01000004">
    <property type="protein sequence ID" value="KAH7641721.1"/>
    <property type="molecule type" value="Genomic_DNA"/>
</dbReference>
<dbReference type="SUPFAM" id="SSF47473">
    <property type="entry name" value="EF-hand"/>
    <property type="match status" value="1"/>
</dbReference>
<dbReference type="GO" id="GO:0004722">
    <property type="term" value="F:protein serine/threonine phosphatase activity"/>
    <property type="evidence" value="ECO:0007669"/>
    <property type="project" value="UniProtKB-EC"/>
</dbReference>
<dbReference type="InterPro" id="IPR018247">
    <property type="entry name" value="EF_Hand_1_Ca_BS"/>
</dbReference>
<comment type="catalytic activity">
    <reaction evidence="3">
        <text>O-phospho-L-threonyl-[protein] + H2O = L-threonyl-[protein] + phosphate</text>
        <dbReference type="Rhea" id="RHEA:47004"/>
        <dbReference type="Rhea" id="RHEA-COMP:11060"/>
        <dbReference type="Rhea" id="RHEA-COMP:11605"/>
        <dbReference type="ChEBI" id="CHEBI:15377"/>
        <dbReference type="ChEBI" id="CHEBI:30013"/>
        <dbReference type="ChEBI" id="CHEBI:43474"/>
        <dbReference type="ChEBI" id="CHEBI:61977"/>
        <dbReference type="EC" id="3.1.3.16"/>
    </reaction>
</comment>
<dbReference type="AlphaFoldDB" id="A0A922L9P6"/>
<dbReference type="Gene3D" id="3.60.21.10">
    <property type="match status" value="1"/>
</dbReference>
<dbReference type="SUPFAM" id="SSF56300">
    <property type="entry name" value="Metallo-dependent phosphatases"/>
    <property type="match status" value="1"/>
</dbReference>
<dbReference type="GO" id="GO:0005634">
    <property type="term" value="C:nucleus"/>
    <property type="evidence" value="ECO:0007669"/>
    <property type="project" value="TreeGrafter"/>
</dbReference>
<evidence type="ECO:0000313" key="8">
    <source>
        <dbReference type="Proteomes" id="UP000790347"/>
    </source>
</evidence>
<accession>A0A922L9P6</accession>
<dbReference type="Pfam" id="PF00149">
    <property type="entry name" value="Metallophos"/>
    <property type="match status" value="1"/>
</dbReference>
<gene>
    <name evidence="7" type="ORF">DERF_008881</name>
    <name evidence="6" type="ORF">HUG17_4766</name>
</gene>
<name>A0A922L9P6_DERFA</name>
<dbReference type="InterPro" id="IPR004843">
    <property type="entry name" value="Calcineurin-like_PHP"/>
</dbReference>
<dbReference type="InterPro" id="IPR002048">
    <property type="entry name" value="EF_hand_dom"/>
</dbReference>
<dbReference type="PANTHER" id="PTHR11668">
    <property type="entry name" value="SERINE/THREONINE PROTEIN PHOSPHATASE"/>
    <property type="match status" value="1"/>
</dbReference>
<dbReference type="InterPro" id="IPR011992">
    <property type="entry name" value="EF-hand-dom_pair"/>
</dbReference>
<dbReference type="InterPro" id="IPR029052">
    <property type="entry name" value="Metallo-depent_PP-like"/>
</dbReference>
<dbReference type="Proteomes" id="UP000790347">
    <property type="component" value="Unassembled WGS sequence"/>
</dbReference>
<dbReference type="PROSITE" id="PS00018">
    <property type="entry name" value="EF_HAND_1"/>
    <property type="match status" value="1"/>
</dbReference>
<dbReference type="CDD" id="cd00144">
    <property type="entry name" value="MPP_PPP_family"/>
    <property type="match status" value="1"/>
</dbReference>
<dbReference type="EC" id="3.1.3.16" evidence="3"/>
<dbReference type="Proteomes" id="UP000828236">
    <property type="component" value="Unassembled WGS sequence"/>
</dbReference>
<sequence length="957" mass="109263">MDTNNKDVDRGEDQNQNQDNRDEVTGISKTSNVSKISSPKSTIEIDADKSTFFTATKHDSSFLMVDGNDAKSTMPASQPSEVLSCGLMSWKEEIPSKIDFESKTNTNQRSLLAQNVTDRLDSIGSEMSLGFEVPTDLDATNPQSLVIRDGPDLYQTILRTVCAYAIRCSHGRMPVQKLKNHSGYWLPFAYANEDEKYSKTIDMIIEYFLSETKPTPTSKDSNKAAKPKDSSAKFLTNLQLYNIHRAQIPDGQFVSRYIFLAQWIGSDSKFTCCKDNASIRWLSLAEVMGSKKISDTFWGNEIQMTASVLNELHLNKIPSAKFPNISEFTSSEVLKYTTNTSAVSAPNRPTTANQTMIMLCDAKFNEKDVIKVYCEYVQHCYPSANMTYCAFTEYINKMDFLPNDENIIRSVYRAMSPSWRNRNFMFFNEFLLGLAALDSSNNSQLRCGYIFRYYDRNSDNFLDEEDFKRIVYDIRDASMMSTDPAAVQKDCQTRLSQLNLMDDKKRITYQNFIREATSSRLAGIGQLFRANRPVIETIHSRHLYEYIFNKNGKPFAPKLLGTCPKCRPKSYSLAYNAVKLSNQGRIEESRPLVQMNCGEIDVELQFKKKTNEIRVKHSTEVVFNENSAANQVLSIIRRMVDFNKLPHERKTEVAQYVINKLTVDLIIQLCKEVTEILLIEPRVVKVNSPCIVLGDLHGNINDLLTYERQLWPLAPTANAPNILFLGDYVDRGDYSIEVISYLFAMKILAPTKFFLLRGNHEIRSIQRNFTFARECMVKYLYQNGQRVLEEFNQAFDHLPLVGIIDESIFCAHGGIPYSVSKIEDLYKIPLPLPEPEIQSKVAWEILWSDPVTDEEFNQVCQFKNQSTDSGFVDNLRRSTGYYFAEKASRNFLKANNLSHIIRAHELETDGYRFRHSGLLITVFSSSRYCNTNNKSAAVFVNSHSNNEGFIKVIALET</sequence>
<dbReference type="GO" id="GO:0005509">
    <property type="term" value="F:calcium ion binding"/>
    <property type="evidence" value="ECO:0007669"/>
    <property type="project" value="InterPro"/>
</dbReference>
<dbReference type="EMBL" id="ASGP02000003">
    <property type="protein sequence ID" value="KAH9518292.1"/>
    <property type="molecule type" value="Genomic_DNA"/>
</dbReference>
<evidence type="ECO:0000256" key="3">
    <source>
        <dbReference type="RuleBase" id="RU004273"/>
    </source>
</evidence>
<dbReference type="PANTHER" id="PTHR11668:SF496">
    <property type="entry name" value="SERINE_THREONINE-PROTEIN PHOSPHATASE"/>
    <property type="match status" value="1"/>
</dbReference>
<dbReference type="PRINTS" id="PR00114">
    <property type="entry name" value="STPHPHTASE"/>
</dbReference>
<organism evidence="7 8">
    <name type="scientific">Dermatophagoides farinae</name>
    <name type="common">American house dust mite</name>
    <dbReference type="NCBI Taxonomy" id="6954"/>
    <lineage>
        <taxon>Eukaryota</taxon>
        <taxon>Metazoa</taxon>
        <taxon>Ecdysozoa</taxon>
        <taxon>Arthropoda</taxon>
        <taxon>Chelicerata</taxon>
        <taxon>Arachnida</taxon>
        <taxon>Acari</taxon>
        <taxon>Acariformes</taxon>
        <taxon>Sarcoptiformes</taxon>
        <taxon>Astigmata</taxon>
        <taxon>Psoroptidia</taxon>
        <taxon>Analgoidea</taxon>
        <taxon>Pyroglyphidae</taxon>
        <taxon>Dermatophagoidinae</taxon>
        <taxon>Dermatophagoides</taxon>
    </lineage>
</organism>
<feature type="domain" description="EF-hand" evidence="5">
    <location>
        <begin position="442"/>
        <end position="477"/>
    </location>
</feature>
<comment type="caution">
    <text evidence="7">The sequence shown here is derived from an EMBL/GenBank/DDBJ whole genome shotgun (WGS) entry which is preliminary data.</text>
</comment>
<comment type="similarity">
    <text evidence="1 3">Belongs to the PPP phosphatase family.</text>
</comment>
<proteinExistence type="inferred from homology"/>
<evidence type="ECO:0000313" key="7">
    <source>
        <dbReference type="EMBL" id="KAH9518292.1"/>
    </source>
</evidence>
<dbReference type="InterPro" id="IPR006186">
    <property type="entry name" value="Ser/Thr-sp_prot-phosphatase"/>
</dbReference>
<reference evidence="6" key="3">
    <citation type="journal article" date="2021" name="World Allergy Organ. J.">
        <title>Chromosome-level assembly of Dermatophagoides farinae genome and transcriptome reveals two novel allergens Der f 37 and Der f 39.</title>
        <authorList>
            <person name="Chen J."/>
            <person name="Cai Z."/>
            <person name="Fan D."/>
            <person name="Hu J."/>
            <person name="Hou Y."/>
            <person name="He Y."/>
            <person name="Zhang Z."/>
            <person name="Zhao Z."/>
            <person name="Gao P."/>
            <person name="Hu W."/>
            <person name="Sun J."/>
            <person name="Li J."/>
            <person name="Ji K."/>
        </authorList>
    </citation>
    <scope>NUCLEOTIDE SEQUENCE</scope>
    <source>
        <strain evidence="6">JKM2019</strain>
    </source>
</reference>
<dbReference type="PROSITE" id="PS50222">
    <property type="entry name" value="EF_HAND_2"/>
    <property type="match status" value="1"/>
</dbReference>
<dbReference type="Gene3D" id="1.10.238.10">
    <property type="entry name" value="EF-hand"/>
    <property type="match status" value="1"/>
</dbReference>
<reference evidence="7" key="4">
    <citation type="journal article" date="2022" name="Res Sq">
        <title>Comparative Genomics Reveals Insights into the Divergent Evolution of Astigmatic Mites and Household Pest Adaptations.</title>
        <authorList>
            <person name="Xiong Q."/>
            <person name="Wan A.T.-Y."/>
            <person name="Liu X.-Y."/>
            <person name="Fung C.S.-H."/>
            <person name="Xiao X."/>
            <person name="Malainual N."/>
            <person name="Hou J."/>
            <person name="Wang L."/>
            <person name="Wang M."/>
            <person name="Yang K."/>
            <person name="Cui Y."/>
            <person name="Leung E."/>
            <person name="Nong W."/>
            <person name="Shin S.-K."/>
            <person name="Au S."/>
            <person name="Jeong K.Y."/>
            <person name="Chew F.T."/>
            <person name="Hui J."/>
            <person name="Leung T.F."/>
            <person name="Tungtrongchitr A."/>
            <person name="Zhong N."/>
            <person name="Liu Z."/>
            <person name="Tsui S."/>
        </authorList>
    </citation>
    <scope>NUCLEOTIDE SEQUENCE</scope>
    <source>
        <strain evidence="7">Derf</strain>
        <tissue evidence="7">Whole organism</tissue>
    </source>
</reference>
<dbReference type="SMART" id="SM00156">
    <property type="entry name" value="PP2Ac"/>
    <property type="match status" value="1"/>
</dbReference>
<evidence type="ECO:0000256" key="4">
    <source>
        <dbReference type="SAM" id="MobiDB-lite"/>
    </source>
</evidence>
<reference evidence="6" key="2">
    <citation type="submission" date="2020-06" db="EMBL/GenBank/DDBJ databases">
        <authorList>
            <person name="Ji K."/>
            <person name="Li J."/>
        </authorList>
    </citation>
    <scope>NUCLEOTIDE SEQUENCE</scope>
    <source>
        <strain evidence="6">JKM2019</strain>
        <tissue evidence="6">Whole body</tissue>
    </source>
</reference>
<dbReference type="GO" id="GO:0005737">
    <property type="term" value="C:cytoplasm"/>
    <property type="evidence" value="ECO:0007669"/>
    <property type="project" value="TreeGrafter"/>
</dbReference>
<feature type="compositionally biased region" description="Basic and acidic residues" evidence="4">
    <location>
        <begin position="1"/>
        <end position="24"/>
    </location>
</feature>
<dbReference type="InterPro" id="IPR050341">
    <property type="entry name" value="PP1_catalytic_subunit"/>
</dbReference>
<dbReference type="PROSITE" id="PS00125">
    <property type="entry name" value="SER_THR_PHOSPHATASE"/>
    <property type="match status" value="1"/>
</dbReference>
<keyword evidence="2" id="KW-0106">Calcium</keyword>